<dbReference type="Gene3D" id="2.60.40.10">
    <property type="entry name" value="Immunoglobulins"/>
    <property type="match status" value="2"/>
</dbReference>
<dbReference type="GO" id="GO:0004519">
    <property type="term" value="F:endonuclease activity"/>
    <property type="evidence" value="ECO:0007669"/>
    <property type="project" value="UniProtKB-KW"/>
</dbReference>
<keyword evidence="5" id="KW-1185">Reference proteome</keyword>
<dbReference type="InterPro" id="IPR005135">
    <property type="entry name" value="Endo/exonuclease/phosphatase"/>
</dbReference>
<keyword evidence="2" id="KW-0624">Polysaccharide degradation</keyword>
<keyword evidence="1" id="KW-0326">Glycosidase</keyword>
<name>A0ABT7S5V3_9CELL</name>
<evidence type="ECO:0000313" key="4">
    <source>
        <dbReference type="EMBL" id="MDM7831000.1"/>
    </source>
</evidence>
<evidence type="ECO:0000256" key="2">
    <source>
        <dbReference type="ARBA" id="ARBA00023326"/>
    </source>
</evidence>
<keyword evidence="4" id="KW-0378">Hydrolase</keyword>
<dbReference type="RefSeq" id="WP_289446229.1">
    <property type="nucleotide sequence ID" value="NZ_JAUCGR010000002.1"/>
</dbReference>
<gene>
    <name evidence="4" type="ORF">QRT05_06615</name>
</gene>
<dbReference type="InterPro" id="IPR036691">
    <property type="entry name" value="Endo/exonu/phosph_ase_sf"/>
</dbReference>
<comment type="caution">
    <text evidence="4">The sequence shown here is derived from an EMBL/GenBank/DDBJ whole genome shotgun (WGS) entry which is preliminary data.</text>
</comment>
<reference evidence="4 5" key="1">
    <citation type="submission" date="2023-06" db="EMBL/GenBank/DDBJ databases">
        <title>Cellulomonas sp. MW9 Whole genome sequence.</title>
        <authorList>
            <person name="Park S."/>
        </authorList>
    </citation>
    <scope>NUCLEOTIDE SEQUENCE [LARGE SCALE GENOMIC DNA]</scope>
    <source>
        <strain evidence="4 5">MW9</strain>
    </source>
</reference>
<keyword evidence="4" id="KW-0540">Nuclease</keyword>
<proteinExistence type="predicted"/>
<dbReference type="InterPro" id="IPR036116">
    <property type="entry name" value="FN3_sf"/>
</dbReference>
<dbReference type="SUPFAM" id="SSF49265">
    <property type="entry name" value="Fibronectin type III"/>
    <property type="match status" value="2"/>
</dbReference>
<dbReference type="SMART" id="SM00060">
    <property type="entry name" value="FN3"/>
    <property type="match status" value="3"/>
</dbReference>
<feature type="domain" description="Fibronectin type-III" evidence="3">
    <location>
        <begin position="44"/>
        <end position="136"/>
    </location>
</feature>
<dbReference type="InterPro" id="IPR013783">
    <property type="entry name" value="Ig-like_fold"/>
</dbReference>
<keyword evidence="2" id="KW-0119">Carbohydrate metabolism</keyword>
<protein>
    <submittedName>
        <fullName evidence="4">Endonuclease/exonuclease/phosphatase family protein</fullName>
    </submittedName>
</protein>
<sequence length="593" mass="64733">MSQRHSPAARIARIARRAVATLVAVVVLATVAVVTTSFRPTLPGPGSASAGGVSHDSFQLSWAGVERAAGYRVTVALDPAFERVVWRKARTTSTSLVVDGAPVAEHTTYYARVNALDEGRNVSLASPTVSLRTPWAPPGAAGKPKVTRKDTSGFAVAWRPGALAEEYRTVVASDAGFTKDVQESTVDKPALSVKVRDGRRYYVRVTPVRKGLTARAVTTTVVTPLKRLGAPGRVFAEPLSSSSLRVAWPKATNATGYTVQLLRRPGAKPTWTTTTAQPSALIEHLVPAKHRLRPVFYVKVVANRYDLRTSSSRTVAATLLPGSTKRATSFRARVSSYNLLKPTETDAERRSWKRRYAAASKALRGMDLVGLQETPWKALGGKRPVLQVAKKAGLALARHPRTKKPCTTQSEPILYRAARFTVVRCGFQKLDTTGPKKWATWAVLRERASGRKVLVVNAHLLAYLDSSSTSHKVQAQRVRQARRLEATIARHNRAHLPVIVVGDLNSYPNRAEVTPLDVLARAGLVSAELVAAKRFGAEFASFHGFSASRLTGRHLDHVLVDRQSDVLTYRVRHTDVRRAPSDHFQIVTTIAVH</sequence>
<dbReference type="SUPFAM" id="SSF56219">
    <property type="entry name" value="DNase I-like"/>
    <property type="match status" value="1"/>
</dbReference>
<evidence type="ECO:0000313" key="5">
    <source>
        <dbReference type="Proteomes" id="UP001321453"/>
    </source>
</evidence>
<keyword evidence="4" id="KW-0255">Endonuclease</keyword>
<dbReference type="Gene3D" id="3.60.10.10">
    <property type="entry name" value="Endonuclease/exonuclease/phosphatase"/>
    <property type="match status" value="1"/>
</dbReference>
<accession>A0ABT7S5V3</accession>
<dbReference type="Pfam" id="PF03372">
    <property type="entry name" value="Exo_endo_phos"/>
    <property type="match status" value="1"/>
</dbReference>
<organism evidence="4 5">
    <name type="scientific">Cellulomonas edaphi</name>
    <dbReference type="NCBI Taxonomy" id="3053468"/>
    <lineage>
        <taxon>Bacteria</taxon>
        <taxon>Bacillati</taxon>
        <taxon>Actinomycetota</taxon>
        <taxon>Actinomycetes</taxon>
        <taxon>Micrococcales</taxon>
        <taxon>Cellulomonadaceae</taxon>
        <taxon>Cellulomonas</taxon>
    </lineage>
</organism>
<dbReference type="Proteomes" id="UP001321453">
    <property type="component" value="Unassembled WGS sequence"/>
</dbReference>
<evidence type="ECO:0000259" key="3">
    <source>
        <dbReference type="PROSITE" id="PS50853"/>
    </source>
</evidence>
<dbReference type="InterPro" id="IPR003961">
    <property type="entry name" value="FN3_dom"/>
</dbReference>
<dbReference type="PROSITE" id="PS50853">
    <property type="entry name" value="FN3"/>
    <property type="match status" value="1"/>
</dbReference>
<evidence type="ECO:0000256" key="1">
    <source>
        <dbReference type="ARBA" id="ARBA00023295"/>
    </source>
</evidence>
<dbReference type="EMBL" id="JAUCGR010000002">
    <property type="protein sequence ID" value="MDM7831000.1"/>
    <property type="molecule type" value="Genomic_DNA"/>
</dbReference>
<dbReference type="CDD" id="cd00063">
    <property type="entry name" value="FN3"/>
    <property type="match status" value="1"/>
</dbReference>